<name>A0A1I6RNK9_9ACTN</name>
<keyword evidence="2" id="KW-1133">Transmembrane helix</keyword>
<evidence type="ECO:0000256" key="2">
    <source>
        <dbReference type="SAM" id="Phobius"/>
    </source>
</evidence>
<keyword evidence="2" id="KW-0472">Membrane</keyword>
<gene>
    <name evidence="4" type="ORF">SAMN05444716_103233</name>
</gene>
<sequence length="309" mass="32102">MSQDADCLICGRPAEPSGEPACTCLTHSLSRPVPPSATGPDPADVALFSADSPPRTHRQLLRVPLQATPETRTGQHRKPKQRTRVAAAAGGAMAAAVVGCTALAASLMGGQGRTNEVLDKSLDSPTISLPDGDPLPDGGSVLPDGGDRPEYGPRPDPSPAARDEDTGTEASGGAESPPEPEPDDDAVPVTQPPPPPPAEPSTPPPAEPSPPPAEEDPEDPGETTPTEPLPSPDPPGGILREGDSGPGVTELQQRLLQLGWVYDGTAHGTFDERTRDAVARFQVAYGVQGDEWGVYGVNTRLALEQYTRL</sequence>
<dbReference type="InterPro" id="IPR002477">
    <property type="entry name" value="Peptidoglycan-bd-like"/>
</dbReference>
<feature type="compositionally biased region" description="Pro residues" evidence="1">
    <location>
        <begin position="190"/>
        <end position="212"/>
    </location>
</feature>
<keyword evidence="5" id="KW-1185">Reference proteome</keyword>
<evidence type="ECO:0000259" key="3">
    <source>
        <dbReference type="Pfam" id="PF01471"/>
    </source>
</evidence>
<proteinExistence type="predicted"/>
<feature type="region of interest" description="Disordered" evidence="1">
    <location>
        <begin position="65"/>
        <end position="86"/>
    </location>
</feature>
<dbReference type="Proteomes" id="UP000198873">
    <property type="component" value="Unassembled WGS sequence"/>
</dbReference>
<dbReference type="Gene3D" id="1.10.101.10">
    <property type="entry name" value="PGBD-like superfamily/PGBD"/>
    <property type="match status" value="1"/>
</dbReference>
<feature type="transmembrane region" description="Helical" evidence="2">
    <location>
        <begin position="85"/>
        <end position="108"/>
    </location>
</feature>
<accession>A0A1I6RNK9</accession>
<dbReference type="InterPro" id="IPR036366">
    <property type="entry name" value="PGBDSf"/>
</dbReference>
<evidence type="ECO:0000256" key="1">
    <source>
        <dbReference type="SAM" id="MobiDB-lite"/>
    </source>
</evidence>
<feature type="region of interest" description="Disordered" evidence="1">
    <location>
        <begin position="116"/>
        <end position="247"/>
    </location>
</feature>
<reference evidence="5" key="1">
    <citation type="submission" date="2016-10" db="EMBL/GenBank/DDBJ databases">
        <authorList>
            <person name="Varghese N."/>
            <person name="Submissions S."/>
        </authorList>
    </citation>
    <scope>NUCLEOTIDE SEQUENCE [LARGE SCALE GENOMIC DNA]</scope>
    <source>
        <strain evidence="5">CGMCC 4.7047</strain>
    </source>
</reference>
<evidence type="ECO:0000313" key="5">
    <source>
        <dbReference type="Proteomes" id="UP000198873"/>
    </source>
</evidence>
<feature type="compositionally biased region" description="Basic residues" evidence="1">
    <location>
        <begin position="74"/>
        <end position="83"/>
    </location>
</feature>
<dbReference type="Pfam" id="PF01471">
    <property type="entry name" value="PG_binding_1"/>
    <property type="match status" value="1"/>
</dbReference>
<organism evidence="4 5">
    <name type="scientific">Streptomyces harbinensis</name>
    <dbReference type="NCBI Taxonomy" id="1176198"/>
    <lineage>
        <taxon>Bacteria</taxon>
        <taxon>Bacillati</taxon>
        <taxon>Actinomycetota</taxon>
        <taxon>Actinomycetes</taxon>
        <taxon>Kitasatosporales</taxon>
        <taxon>Streptomycetaceae</taxon>
        <taxon>Streptomyces</taxon>
    </lineage>
</organism>
<dbReference type="InterPro" id="IPR036365">
    <property type="entry name" value="PGBD-like_sf"/>
</dbReference>
<protein>
    <submittedName>
        <fullName evidence="4">Putative peptidoglycan binding domain-containing protein</fullName>
    </submittedName>
</protein>
<dbReference type="AlphaFoldDB" id="A0A1I6RNK9"/>
<keyword evidence="2" id="KW-0812">Transmembrane</keyword>
<evidence type="ECO:0000313" key="4">
    <source>
        <dbReference type="EMBL" id="SFS66333.1"/>
    </source>
</evidence>
<dbReference type="EMBL" id="FPAB01000003">
    <property type="protein sequence ID" value="SFS66333.1"/>
    <property type="molecule type" value="Genomic_DNA"/>
</dbReference>
<dbReference type="STRING" id="1176198.SAMN05444716_103233"/>
<feature type="domain" description="Peptidoglycan binding-like" evidence="3">
    <location>
        <begin position="244"/>
        <end position="303"/>
    </location>
</feature>
<dbReference type="SUPFAM" id="SSF47090">
    <property type="entry name" value="PGBD-like"/>
    <property type="match status" value="1"/>
</dbReference>